<dbReference type="InterPro" id="IPR011527">
    <property type="entry name" value="ABC1_TM_dom"/>
</dbReference>
<dbReference type="PROSITE" id="PS00211">
    <property type="entry name" value="ABC_TRANSPORTER_1"/>
    <property type="match status" value="1"/>
</dbReference>
<feature type="transmembrane region" description="Helical" evidence="9">
    <location>
        <begin position="161"/>
        <end position="179"/>
    </location>
</feature>
<dbReference type="SMART" id="SM00382">
    <property type="entry name" value="AAA"/>
    <property type="match status" value="1"/>
</dbReference>
<dbReference type="InterPro" id="IPR003593">
    <property type="entry name" value="AAA+_ATPase"/>
</dbReference>
<evidence type="ECO:0000259" key="10">
    <source>
        <dbReference type="PROSITE" id="PS50893"/>
    </source>
</evidence>
<dbReference type="SUPFAM" id="SSF90123">
    <property type="entry name" value="ABC transporter transmembrane region"/>
    <property type="match status" value="1"/>
</dbReference>
<dbReference type="Gene3D" id="1.20.1560.10">
    <property type="entry name" value="ABC transporter type 1, transmembrane domain"/>
    <property type="match status" value="1"/>
</dbReference>
<evidence type="ECO:0000256" key="6">
    <source>
        <dbReference type="ARBA" id="ARBA00022840"/>
    </source>
</evidence>
<keyword evidence="13" id="KW-1185">Reference proteome</keyword>
<feature type="transmembrane region" description="Helical" evidence="9">
    <location>
        <begin position="20"/>
        <end position="37"/>
    </location>
</feature>
<dbReference type="Pfam" id="PF00664">
    <property type="entry name" value="ABC_membrane"/>
    <property type="match status" value="1"/>
</dbReference>
<protein>
    <submittedName>
        <fullName evidence="12">Putative multidrug resistance ABC transporter ATP-binding/permease protein YheI</fullName>
        <ecNumber evidence="12">3.6.3.-</ecNumber>
    </submittedName>
</protein>
<gene>
    <name evidence="12" type="primary">yheI3</name>
    <name evidence="12" type="ORF">BT1A1_1927</name>
</gene>
<dbReference type="Pfam" id="PF00005">
    <property type="entry name" value="ABC_tran"/>
    <property type="match status" value="1"/>
</dbReference>
<comment type="subcellular location">
    <subcellularLocation>
        <location evidence="1">Cell membrane</location>
        <topology evidence="1">Multi-pass membrane protein</topology>
    </subcellularLocation>
</comment>
<keyword evidence="5" id="KW-0547">Nucleotide-binding</keyword>
<proteinExistence type="predicted"/>
<dbReference type="InterPro" id="IPR003439">
    <property type="entry name" value="ABC_transporter-like_ATP-bd"/>
</dbReference>
<dbReference type="EMBL" id="CCRF01000061">
    <property type="protein sequence ID" value="CEE01749.1"/>
    <property type="molecule type" value="Genomic_DNA"/>
</dbReference>
<evidence type="ECO:0000313" key="12">
    <source>
        <dbReference type="EMBL" id="CEE01749.1"/>
    </source>
</evidence>
<evidence type="ECO:0000313" key="13">
    <source>
        <dbReference type="Proteomes" id="UP000040576"/>
    </source>
</evidence>
<evidence type="ECO:0000256" key="4">
    <source>
        <dbReference type="ARBA" id="ARBA00022692"/>
    </source>
</evidence>
<keyword evidence="6 12" id="KW-0067">ATP-binding</keyword>
<feature type="transmembrane region" description="Helical" evidence="9">
    <location>
        <begin position="128"/>
        <end position="155"/>
    </location>
</feature>
<evidence type="ECO:0000256" key="1">
    <source>
        <dbReference type="ARBA" id="ARBA00004651"/>
    </source>
</evidence>
<dbReference type="GO" id="GO:0005886">
    <property type="term" value="C:plasma membrane"/>
    <property type="evidence" value="ECO:0007669"/>
    <property type="project" value="UniProtKB-SubCell"/>
</dbReference>
<evidence type="ECO:0000256" key="2">
    <source>
        <dbReference type="ARBA" id="ARBA00022448"/>
    </source>
</evidence>
<dbReference type="Gene3D" id="3.40.50.300">
    <property type="entry name" value="P-loop containing nucleotide triphosphate hydrolases"/>
    <property type="match status" value="1"/>
</dbReference>
<dbReference type="SUPFAM" id="SSF52540">
    <property type="entry name" value="P-loop containing nucleoside triphosphate hydrolases"/>
    <property type="match status" value="1"/>
</dbReference>
<dbReference type="FunFam" id="3.40.50.300:FF:000221">
    <property type="entry name" value="Multidrug ABC transporter ATP-binding protein"/>
    <property type="match status" value="1"/>
</dbReference>
<keyword evidence="4 9" id="KW-0812">Transmembrane</keyword>
<dbReference type="GO" id="GO:0016887">
    <property type="term" value="F:ATP hydrolysis activity"/>
    <property type="evidence" value="ECO:0007669"/>
    <property type="project" value="InterPro"/>
</dbReference>
<evidence type="ECO:0000256" key="9">
    <source>
        <dbReference type="SAM" id="Phobius"/>
    </source>
</evidence>
<sequence>MFSVLVKLKWFFKEYWKRYFVAVLLLIIANFIEVIPPMMIGSVVDDIFLGGMTGEKLTFYLVSLTGLAILNYLISYKWQYNLFGGAFVVEKILRSKLMNHLLKMSPTFYEKNRTGDLMARATNDLRSVSVTAGFGILTLMDSTLYMLTILFMMGFQVSWKLTFVSIIPLPFLAIAMKILGDKIHHHYTIAQDAFGEMNDRVLESVSGVRVIRAYSQERAEEKLFEKMTNDVYRKNLVVEKIDAYFFPISRIATGLSNCISLSFGAYLVMHQQITLGELVSFNVYLGMLTWPMYAIGELINVMQRGNASLDRVQETLNYHEDVPDPDKPVTVENLSDIAFEHVSFQYPSSNEKNLQDLSLHIRQGETIGIVGKTGSGKTTFIKQILREYPLGEGKLLLSGVPIRLQKKQDIRNWIGYVPQDTFLFSRSIKENILFGNQHATEEEMMKAIELADFTKDLSMLPEGLNTLVGEKGVALSGGQKQRISIARALIKNPEILILDDALSAVDGKTEAKIIQNLREERAGKTTIITTHRLSAVEHAHWIIVLDEGKVVEAGTHGALLNKGGWYKEQFDLQQIKSIAGEVNI</sequence>
<dbReference type="RefSeq" id="WP_034770465.1">
    <property type="nucleotide sequence ID" value="NZ_CCRF01000061.1"/>
</dbReference>
<keyword evidence="2" id="KW-0813">Transport</keyword>
<dbReference type="PROSITE" id="PS50893">
    <property type="entry name" value="ABC_TRANSPORTER_2"/>
    <property type="match status" value="1"/>
</dbReference>
<dbReference type="PANTHER" id="PTHR43394:SF1">
    <property type="entry name" value="ATP-BINDING CASSETTE SUB-FAMILY B MEMBER 10, MITOCHONDRIAL"/>
    <property type="match status" value="1"/>
</dbReference>
<feature type="transmembrane region" description="Helical" evidence="9">
    <location>
        <begin position="57"/>
        <end position="74"/>
    </location>
</feature>
<dbReference type="AlphaFoldDB" id="A0A090KSS3"/>
<dbReference type="PANTHER" id="PTHR43394">
    <property type="entry name" value="ATP-DEPENDENT PERMEASE MDL1, MITOCHONDRIAL"/>
    <property type="match status" value="1"/>
</dbReference>
<dbReference type="EC" id="3.6.3.-" evidence="12"/>
<dbReference type="InterPro" id="IPR017871">
    <property type="entry name" value="ABC_transporter-like_CS"/>
</dbReference>
<keyword evidence="8 9" id="KW-0472">Membrane</keyword>
<keyword evidence="3" id="KW-1003">Cell membrane</keyword>
<dbReference type="InterPro" id="IPR036640">
    <property type="entry name" value="ABC1_TM_sf"/>
</dbReference>
<evidence type="ECO:0000256" key="3">
    <source>
        <dbReference type="ARBA" id="ARBA00022475"/>
    </source>
</evidence>
<evidence type="ECO:0000259" key="11">
    <source>
        <dbReference type="PROSITE" id="PS50929"/>
    </source>
</evidence>
<keyword evidence="12" id="KW-0378">Hydrolase</keyword>
<dbReference type="PROSITE" id="PS50929">
    <property type="entry name" value="ABC_TM1F"/>
    <property type="match status" value="1"/>
</dbReference>
<evidence type="ECO:0000256" key="5">
    <source>
        <dbReference type="ARBA" id="ARBA00022741"/>
    </source>
</evidence>
<reference evidence="12 13" key="1">
    <citation type="submission" date="2014-07" db="EMBL/GenBank/DDBJ databases">
        <authorList>
            <person name="Wibberg Daniel"/>
        </authorList>
    </citation>
    <scope>NUCLEOTIDE SEQUENCE [LARGE SCALE GENOMIC DNA]</scope>
</reference>
<evidence type="ECO:0000256" key="7">
    <source>
        <dbReference type="ARBA" id="ARBA00022989"/>
    </source>
</evidence>
<name>A0A090KSS3_9BACI</name>
<dbReference type="CDD" id="cd18541">
    <property type="entry name" value="ABC_6TM_TmrB_like"/>
    <property type="match status" value="1"/>
</dbReference>
<evidence type="ECO:0000256" key="8">
    <source>
        <dbReference type="ARBA" id="ARBA00023136"/>
    </source>
</evidence>
<dbReference type="InterPro" id="IPR039421">
    <property type="entry name" value="Type_1_exporter"/>
</dbReference>
<organism evidence="12 13">
    <name type="scientific">Caldibacillus thermoamylovorans</name>
    <dbReference type="NCBI Taxonomy" id="35841"/>
    <lineage>
        <taxon>Bacteria</taxon>
        <taxon>Bacillati</taxon>
        <taxon>Bacillota</taxon>
        <taxon>Bacilli</taxon>
        <taxon>Bacillales</taxon>
        <taxon>Bacillaceae</taxon>
        <taxon>Caldibacillus</taxon>
    </lineage>
</organism>
<feature type="transmembrane region" description="Helical" evidence="9">
    <location>
        <begin position="281"/>
        <end position="301"/>
    </location>
</feature>
<keyword evidence="7 9" id="KW-1133">Transmembrane helix</keyword>
<feature type="domain" description="ABC transmembrane type-1" evidence="11">
    <location>
        <begin position="20"/>
        <end position="304"/>
    </location>
</feature>
<dbReference type="GO" id="GO:0015421">
    <property type="term" value="F:ABC-type oligopeptide transporter activity"/>
    <property type="evidence" value="ECO:0007669"/>
    <property type="project" value="TreeGrafter"/>
</dbReference>
<dbReference type="Proteomes" id="UP000040576">
    <property type="component" value="Unassembled WGS sequence"/>
</dbReference>
<accession>A0A090KSS3</accession>
<dbReference type="InterPro" id="IPR027417">
    <property type="entry name" value="P-loop_NTPase"/>
</dbReference>
<dbReference type="FunFam" id="1.20.1560.10:FF:000011">
    <property type="entry name" value="Multidrug ABC transporter ATP-binding protein"/>
    <property type="match status" value="1"/>
</dbReference>
<feature type="domain" description="ABC transporter" evidence="10">
    <location>
        <begin position="337"/>
        <end position="572"/>
    </location>
</feature>
<dbReference type="GO" id="GO:0005524">
    <property type="term" value="F:ATP binding"/>
    <property type="evidence" value="ECO:0007669"/>
    <property type="project" value="UniProtKB-KW"/>
</dbReference>